<protein>
    <submittedName>
        <fullName evidence="7">ABC transporter permease</fullName>
    </submittedName>
</protein>
<keyword evidence="2" id="KW-1003">Cell membrane</keyword>
<comment type="subcellular location">
    <subcellularLocation>
        <location evidence="1">Cell membrane</location>
        <topology evidence="1">Multi-pass membrane protein</topology>
    </subcellularLocation>
</comment>
<dbReference type="AlphaFoldDB" id="A0A975F325"/>
<dbReference type="InterPro" id="IPR001851">
    <property type="entry name" value="ABC_transp_permease"/>
</dbReference>
<evidence type="ECO:0000256" key="2">
    <source>
        <dbReference type="ARBA" id="ARBA00022475"/>
    </source>
</evidence>
<keyword evidence="5 6" id="KW-0472">Membrane</keyword>
<evidence type="ECO:0000256" key="5">
    <source>
        <dbReference type="ARBA" id="ARBA00023136"/>
    </source>
</evidence>
<feature type="transmembrane region" description="Helical" evidence="6">
    <location>
        <begin position="241"/>
        <end position="260"/>
    </location>
</feature>
<feature type="transmembrane region" description="Helical" evidence="6">
    <location>
        <begin position="122"/>
        <end position="140"/>
    </location>
</feature>
<evidence type="ECO:0000256" key="1">
    <source>
        <dbReference type="ARBA" id="ARBA00004651"/>
    </source>
</evidence>
<dbReference type="Proteomes" id="UP000671908">
    <property type="component" value="Chromosome"/>
</dbReference>
<name>A0A975F325_9SPIR</name>
<evidence type="ECO:0000256" key="6">
    <source>
        <dbReference type="SAM" id="Phobius"/>
    </source>
</evidence>
<dbReference type="EMBL" id="CP054142">
    <property type="protein sequence ID" value="QTQ13609.1"/>
    <property type="molecule type" value="Genomic_DNA"/>
</dbReference>
<organism evidence="7 8">
    <name type="scientific">Treponema parvum</name>
    <dbReference type="NCBI Taxonomy" id="138851"/>
    <lineage>
        <taxon>Bacteria</taxon>
        <taxon>Pseudomonadati</taxon>
        <taxon>Spirochaetota</taxon>
        <taxon>Spirochaetia</taxon>
        <taxon>Spirochaetales</taxon>
        <taxon>Treponemataceae</taxon>
        <taxon>Treponema</taxon>
    </lineage>
</organism>
<dbReference type="Pfam" id="PF02653">
    <property type="entry name" value="BPD_transp_2"/>
    <property type="match status" value="1"/>
</dbReference>
<feature type="transmembrane region" description="Helical" evidence="6">
    <location>
        <begin position="293"/>
        <end position="310"/>
    </location>
</feature>
<reference evidence="7 8" key="1">
    <citation type="journal article" date="2021" name="Microbiol. Resour. Announc.">
        <title>Complete Genome Sequences of Three Human Oral Treponema parvum Isolates.</title>
        <authorList>
            <person name="Zeng H."/>
            <person name="Watt R.M."/>
        </authorList>
    </citation>
    <scope>NUCLEOTIDE SEQUENCE [LARGE SCALE GENOMIC DNA]</scope>
    <source>
        <strain evidence="7 8">ATCC 700770</strain>
    </source>
</reference>
<accession>A0A975F325</accession>
<keyword evidence="4 6" id="KW-1133">Transmembrane helix</keyword>
<dbReference type="PANTHER" id="PTHR32196">
    <property type="entry name" value="ABC TRANSPORTER PERMEASE PROTEIN YPHD-RELATED-RELATED"/>
    <property type="match status" value="1"/>
</dbReference>
<feature type="transmembrane region" description="Helical" evidence="6">
    <location>
        <begin position="160"/>
        <end position="184"/>
    </location>
</feature>
<feature type="transmembrane region" description="Helical" evidence="6">
    <location>
        <begin position="267"/>
        <end position="287"/>
    </location>
</feature>
<sequence length="316" mass="33262">MSKATLKKAVSEPVFLVSVLTVALWIGSSLSISGFNTWSHNITFAQAAVYLGFMAVGQAIVVISGGFDLSIANVVTMASVVTSAMTQGGHSAGFAIGAALLLAIVVGVFNGAGVTFLRIPPMIMTLATMTIIDGSLLLATDGTPPFGVPPLVTFLAKGQFIPGIPNVLLIYAVFMCVAVTFMLSAKWGRRIYAMGTNERAAWLSGVRIFPMKFLIYVISSLCGGISGILLTGYIGSTYLTIGAPYMMFTVAATVMGGIAITGGKGNFAGVIAGTFLFIIIKDILQVIQMPQAGRELAQGLLILLMILLYGREKRQR</sequence>
<keyword evidence="3 6" id="KW-0812">Transmembrane</keyword>
<dbReference type="KEGG" id="tpav:HRQ91_03575"/>
<feature type="transmembrane region" description="Helical" evidence="6">
    <location>
        <begin position="15"/>
        <end position="35"/>
    </location>
</feature>
<feature type="transmembrane region" description="Helical" evidence="6">
    <location>
        <begin position="213"/>
        <end position="235"/>
    </location>
</feature>
<proteinExistence type="predicted"/>
<gene>
    <name evidence="7" type="ORF">HRQ91_03575</name>
</gene>
<dbReference type="GO" id="GO:0005886">
    <property type="term" value="C:plasma membrane"/>
    <property type="evidence" value="ECO:0007669"/>
    <property type="project" value="UniProtKB-SubCell"/>
</dbReference>
<dbReference type="RefSeq" id="WP_210120297.1">
    <property type="nucleotide sequence ID" value="NZ_CP054142.1"/>
</dbReference>
<feature type="transmembrane region" description="Helical" evidence="6">
    <location>
        <begin position="47"/>
        <end position="72"/>
    </location>
</feature>
<keyword evidence="8" id="KW-1185">Reference proteome</keyword>
<evidence type="ECO:0000313" key="8">
    <source>
        <dbReference type="Proteomes" id="UP000671908"/>
    </source>
</evidence>
<feature type="transmembrane region" description="Helical" evidence="6">
    <location>
        <begin position="92"/>
        <end position="110"/>
    </location>
</feature>
<evidence type="ECO:0000256" key="4">
    <source>
        <dbReference type="ARBA" id="ARBA00022989"/>
    </source>
</evidence>
<evidence type="ECO:0000313" key="7">
    <source>
        <dbReference type="EMBL" id="QTQ13609.1"/>
    </source>
</evidence>
<dbReference type="GO" id="GO:0022857">
    <property type="term" value="F:transmembrane transporter activity"/>
    <property type="evidence" value="ECO:0007669"/>
    <property type="project" value="InterPro"/>
</dbReference>
<dbReference type="CDD" id="cd06579">
    <property type="entry name" value="TM_PBP1_transp_AraH_like"/>
    <property type="match status" value="1"/>
</dbReference>
<evidence type="ECO:0000256" key="3">
    <source>
        <dbReference type="ARBA" id="ARBA00022692"/>
    </source>
</evidence>